<organism evidence="1 2">
    <name type="scientific">Eumeta variegata</name>
    <name type="common">Bagworm moth</name>
    <name type="synonym">Eumeta japonica</name>
    <dbReference type="NCBI Taxonomy" id="151549"/>
    <lineage>
        <taxon>Eukaryota</taxon>
        <taxon>Metazoa</taxon>
        <taxon>Ecdysozoa</taxon>
        <taxon>Arthropoda</taxon>
        <taxon>Hexapoda</taxon>
        <taxon>Insecta</taxon>
        <taxon>Pterygota</taxon>
        <taxon>Neoptera</taxon>
        <taxon>Endopterygota</taxon>
        <taxon>Lepidoptera</taxon>
        <taxon>Glossata</taxon>
        <taxon>Ditrysia</taxon>
        <taxon>Tineoidea</taxon>
        <taxon>Psychidae</taxon>
        <taxon>Oiketicinae</taxon>
        <taxon>Eumeta</taxon>
    </lineage>
</organism>
<reference evidence="1 2" key="1">
    <citation type="journal article" date="2019" name="Commun. Biol.">
        <title>The bagworm genome reveals a unique fibroin gene that provides high tensile strength.</title>
        <authorList>
            <person name="Kono N."/>
            <person name="Nakamura H."/>
            <person name="Ohtoshi R."/>
            <person name="Tomita M."/>
            <person name="Numata K."/>
            <person name="Arakawa K."/>
        </authorList>
    </citation>
    <scope>NUCLEOTIDE SEQUENCE [LARGE SCALE GENOMIC DNA]</scope>
</reference>
<dbReference type="EMBL" id="BGZK01000032">
    <property type="protein sequence ID" value="GBP08650.1"/>
    <property type="molecule type" value="Genomic_DNA"/>
</dbReference>
<dbReference type="Proteomes" id="UP000299102">
    <property type="component" value="Unassembled WGS sequence"/>
</dbReference>
<name>A0A4C1T503_EUMVA</name>
<protein>
    <submittedName>
        <fullName evidence="1">Uncharacterized protein</fullName>
    </submittedName>
</protein>
<accession>A0A4C1T503</accession>
<evidence type="ECO:0000313" key="1">
    <source>
        <dbReference type="EMBL" id="GBP08650.1"/>
    </source>
</evidence>
<dbReference type="AlphaFoldDB" id="A0A4C1T503"/>
<keyword evidence="2" id="KW-1185">Reference proteome</keyword>
<comment type="caution">
    <text evidence="1">The sequence shown here is derived from an EMBL/GenBank/DDBJ whole genome shotgun (WGS) entry which is preliminary data.</text>
</comment>
<sequence>MRRLQCFNSQLVPPRKSRCPPAQIELTEEHFLDLSIITLYKDERKRLQKTHSLKINELDERSTAPRGLGS</sequence>
<evidence type="ECO:0000313" key="2">
    <source>
        <dbReference type="Proteomes" id="UP000299102"/>
    </source>
</evidence>
<proteinExistence type="predicted"/>
<gene>
    <name evidence="1" type="ORF">EVAR_7254_1</name>
</gene>